<evidence type="ECO:0000313" key="3">
    <source>
        <dbReference type="Proteomes" id="UP001234581"/>
    </source>
</evidence>
<comment type="caution">
    <text evidence="2">The sequence shown here is derived from an EMBL/GenBank/DDBJ whole genome shotgun (WGS) entry which is preliminary data.</text>
</comment>
<gene>
    <name evidence="2" type="ORF">O0I10_006929</name>
</gene>
<protein>
    <recommendedName>
        <fullName evidence="4">Transcription factor domain-containing protein</fullName>
    </recommendedName>
</protein>
<proteinExistence type="predicted"/>
<feature type="compositionally biased region" description="Polar residues" evidence="1">
    <location>
        <begin position="18"/>
        <end position="39"/>
    </location>
</feature>
<dbReference type="Proteomes" id="UP001234581">
    <property type="component" value="Unassembled WGS sequence"/>
</dbReference>
<dbReference type="CDD" id="cd12148">
    <property type="entry name" value="fungal_TF_MHR"/>
    <property type="match status" value="1"/>
</dbReference>
<dbReference type="GeneID" id="83214339"/>
<feature type="region of interest" description="Disordered" evidence="1">
    <location>
        <begin position="1"/>
        <end position="98"/>
    </location>
</feature>
<feature type="compositionally biased region" description="Low complexity" evidence="1">
    <location>
        <begin position="160"/>
        <end position="170"/>
    </location>
</feature>
<feature type="compositionally biased region" description="Low complexity" evidence="1">
    <location>
        <begin position="61"/>
        <end position="83"/>
    </location>
</feature>
<dbReference type="AlphaFoldDB" id="A0AAD7V252"/>
<name>A0AAD7V252_9FUNG</name>
<reference evidence="2 3" key="1">
    <citation type="submission" date="2023-03" db="EMBL/GenBank/DDBJ databases">
        <title>Genome sequence of Lichtheimia ornata CBS 291.66.</title>
        <authorList>
            <person name="Mohabir J.T."/>
            <person name="Shea T.P."/>
            <person name="Kurbessoian T."/>
            <person name="Berby B."/>
            <person name="Fontaine J."/>
            <person name="Livny J."/>
            <person name="Gnirke A."/>
            <person name="Stajich J.E."/>
            <person name="Cuomo C.A."/>
        </authorList>
    </citation>
    <scope>NUCLEOTIDE SEQUENCE [LARGE SCALE GENOMIC DNA]</scope>
    <source>
        <strain evidence="2">CBS 291.66</strain>
    </source>
</reference>
<sequence length="592" mass="67235">MMTTTATSENNDCKDTMNLPQYSYMSPFSTTASTTTQPPDSFYPSHHEFIHELTYPPTPPSSSQQQQQQQQQQHQQPSQQQVQRNIQGEDEEAWLPKGWKTVGNSRRRSLLEVETNIRTLGELYRALSDIRNQLPSPVATAMEEAHAAATANRPAMLARGSSNNTATPTTPGGGYDPWNHINGDTTPSSLLNSPGTFNQFAQQLSQYPASVFDALVRLHLNCTSYRRTNKDRFLEQYRQGHVHAGLVCAIYAYSAVHGMVCHPDQFGIYPFMDKLAEDCYQLAHDLVEFDRPSKTTLETLILMQLYSAATSSSKPTQQYSMSLAERHMCMAEKNATRKEDFARLKAWMLQTDLLLAMRTMSPPVLYNKQQQQQQPLVRLRPLSEDERLPLLALEIELEGLARISQHDHDLGSWRDKIRKNFPYTNHPHPSDSTSRLVNRYALRLHALFFAGKLQIHQSNMMQSLSQHNDRGWSDYFTELPSNNNDMATTNQVEAALMESMRAGFGLVQIVWTLFQANDRCMIIELMDTLSAAFSVLYYGNKMVERVHVACQEAMVGLLHAFMSSPSMMQSSGIRQFVQKWQCVLPSNTQVYA</sequence>
<dbReference type="RefSeq" id="XP_058342287.1">
    <property type="nucleotide sequence ID" value="XM_058486952.1"/>
</dbReference>
<evidence type="ECO:0008006" key="4">
    <source>
        <dbReference type="Google" id="ProtNLM"/>
    </source>
</evidence>
<evidence type="ECO:0000313" key="2">
    <source>
        <dbReference type="EMBL" id="KAJ8657374.1"/>
    </source>
</evidence>
<organism evidence="2 3">
    <name type="scientific">Lichtheimia ornata</name>
    <dbReference type="NCBI Taxonomy" id="688661"/>
    <lineage>
        <taxon>Eukaryota</taxon>
        <taxon>Fungi</taxon>
        <taxon>Fungi incertae sedis</taxon>
        <taxon>Mucoromycota</taxon>
        <taxon>Mucoromycotina</taxon>
        <taxon>Mucoromycetes</taxon>
        <taxon>Mucorales</taxon>
        <taxon>Lichtheimiaceae</taxon>
        <taxon>Lichtheimia</taxon>
    </lineage>
</organism>
<evidence type="ECO:0000256" key="1">
    <source>
        <dbReference type="SAM" id="MobiDB-lite"/>
    </source>
</evidence>
<accession>A0AAD7V252</accession>
<feature type="compositionally biased region" description="Polar residues" evidence="1">
    <location>
        <begin position="1"/>
        <end position="10"/>
    </location>
</feature>
<keyword evidence="3" id="KW-1185">Reference proteome</keyword>
<dbReference type="EMBL" id="JARTCD010000032">
    <property type="protein sequence ID" value="KAJ8657374.1"/>
    <property type="molecule type" value="Genomic_DNA"/>
</dbReference>
<feature type="region of interest" description="Disordered" evidence="1">
    <location>
        <begin position="153"/>
        <end position="186"/>
    </location>
</feature>